<dbReference type="PANTHER" id="PTHR15941:SF11">
    <property type="entry name" value="MYOZENIN-1"/>
    <property type="match status" value="1"/>
</dbReference>
<organism evidence="4 5">
    <name type="scientific">Paramormyrops kingsleyae</name>
    <dbReference type="NCBI Taxonomy" id="1676925"/>
    <lineage>
        <taxon>Eukaryota</taxon>
        <taxon>Metazoa</taxon>
        <taxon>Chordata</taxon>
        <taxon>Craniata</taxon>
        <taxon>Vertebrata</taxon>
        <taxon>Euteleostomi</taxon>
        <taxon>Actinopterygii</taxon>
        <taxon>Neopterygii</taxon>
        <taxon>Teleostei</taxon>
        <taxon>Osteoglossocephala</taxon>
        <taxon>Osteoglossomorpha</taxon>
        <taxon>Osteoglossiformes</taxon>
        <taxon>Mormyridae</taxon>
        <taxon>Paramormyrops</taxon>
    </lineage>
</organism>
<dbReference type="InterPro" id="IPR008438">
    <property type="entry name" value="MYOZ"/>
</dbReference>
<dbReference type="PANTHER" id="PTHR15941">
    <property type="entry name" value="MYOZENIN"/>
    <property type="match status" value="1"/>
</dbReference>
<dbReference type="Proteomes" id="UP000261540">
    <property type="component" value="Unplaced"/>
</dbReference>
<proteinExistence type="inferred from homology"/>
<sequence>MPLSVGPEWKKPTKLITDFSNIMQDDPDMHLEPAELDLGKKIKAPKEVMLEELSLLNNKGSRMFKMRQQRVERFIYENNPDLHNQGSMKLISSLVGEIATDLHQSGVKMQVELPEAEDGRDAGEQQGDSSPQEKRREYVKTYMSPWERAMKGDEELLATMRMKMPGPHVHHDPPTLKSFNRTALPYGGLENAPPVLFQPPETALASEEPELLGPVRDVSLRPSFNRTPMGWVFRGEPSRIHVEMDAEPFDVETEDL</sequence>
<evidence type="ECO:0000256" key="3">
    <source>
        <dbReference type="SAM" id="MobiDB-lite"/>
    </source>
</evidence>
<dbReference type="Pfam" id="PF05556">
    <property type="entry name" value="Calsarcin"/>
    <property type="match status" value="1"/>
</dbReference>
<keyword evidence="5" id="KW-1185">Reference proteome</keyword>
<reference evidence="4" key="1">
    <citation type="submission" date="2025-08" db="UniProtKB">
        <authorList>
            <consortium name="Ensembl"/>
        </authorList>
    </citation>
    <scope>IDENTIFICATION</scope>
</reference>
<dbReference type="GO" id="GO:0030018">
    <property type="term" value="C:Z disc"/>
    <property type="evidence" value="ECO:0007669"/>
    <property type="project" value="InterPro"/>
</dbReference>
<dbReference type="AlphaFoldDB" id="A0A3B3SJ64"/>
<evidence type="ECO:0000313" key="4">
    <source>
        <dbReference type="Ensembl" id="ENSPKIP00000030782.1"/>
    </source>
</evidence>
<evidence type="ECO:0000313" key="5">
    <source>
        <dbReference type="Proteomes" id="UP000261540"/>
    </source>
</evidence>
<dbReference type="GeneTree" id="ENSGT00950000183027"/>
<dbReference type="GO" id="GO:0015629">
    <property type="term" value="C:actin cytoskeleton"/>
    <property type="evidence" value="ECO:0007669"/>
    <property type="project" value="TreeGrafter"/>
</dbReference>
<dbReference type="GO" id="GO:0051373">
    <property type="term" value="F:FATZ binding"/>
    <property type="evidence" value="ECO:0007669"/>
    <property type="project" value="TreeGrafter"/>
</dbReference>
<dbReference type="STRING" id="1676925.ENSPKIP00000030782"/>
<reference evidence="4" key="2">
    <citation type="submission" date="2025-09" db="UniProtKB">
        <authorList>
            <consortium name="Ensembl"/>
        </authorList>
    </citation>
    <scope>IDENTIFICATION</scope>
</reference>
<evidence type="ECO:0000256" key="2">
    <source>
        <dbReference type="ARBA" id="ARBA00022553"/>
    </source>
</evidence>
<dbReference type="GO" id="GO:0003779">
    <property type="term" value="F:actin binding"/>
    <property type="evidence" value="ECO:0007669"/>
    <property type="project" value="TreeGrafter"/>
</dbReference>
<comment type="similarity">
    <text evidence="1">Belongs to the myozenin family.</text>
</comment>
<dbReference type="GO" id="GO:0031433">
    <property type="term" value="F:telethonin binding"/>
    <property type="evidence" value="ECO:0007669"/>
    <property type="project" value="TreeGrafter"/>
</dbReference>
<feature type="region of interest" description="Disordered" evidence="3">
    <location>
        <begin position="114"/>
        <end position="136"/>
    </location>
</feature>
<keyword evidence="2" id="KW-0597">Phosphoprotein</keyword>
<evidence type="ECO:0000256" key="1">
    <source>
        <dbReference type="ARBA" id="ARBA00009126"/>
    </source>
</evidence>
<protein>
    <submittedName>
        <fullName evidence="4">Myozenin 1b</fullName>
    </submittedName>
</protein>
<name>A0A3B3SJ64_9TELE</name>
<dbReference type="Ensembl" id="ENSPKIT00000011611.1">
    <property type="protein sequence ID" value="ENSPKIP00000030782.1"/>
    <property type="gene ID" value="ENSPKIG00000011516.1"/>
</dbReference>
<accession>A0A3B3SJ64</accession>